<evidence type="ECO:0000313" key="2">
    <source>
        <dbReference type="Proteomes" id="UP000530654"/>
    </source>
</evidence>
<dbReference type="InterPro" id="IPR008585">
    <property type="entry name" value="Gamma_PGA_hydro"/>
</dbReference>
<evidence type="ECO:0000313" key="1">
    <source>
        <dbReference type="EMBL" id="NNH65590.1"/>
    </source>
</evidence>
<dbReference type="Proteomes" id="UP000530654">
    <property type="component" value="Unassembled WGS sequence"/>
</dbReference>
<dbReference type="Gene3D" id="3.40.630.100">
    <property type="entry name" value="Poly-gamma-glutamate hydrolase, zinc-binding motif"/>
    <property type="match status" value="1"/>
</dbReference>
<reference evidence="1 2" key="1">
    <citation type="submission" date="2020-04" db="EMBL/GenBank/DDBJ databases">
        <title>Rhizobium bacterial biofertilizers improve the content of phenolic compounds of Lactuca sativa L. under non-saline and saline-stress conditions.</title>
        <authorList>
            <person name="Ayuso-Calles M."/>
            <person name="Garcia-Estevez I."/>
            <person name="Jimenez-Gomez A."/>
            <person name="Flores-Felix J.D."/>
            <person name="Escribano-Bailon M."/>
            <person name="Rivas R."/>
        </authorList>
    </citation>
    <scope>NUCLEOTIDE SEQUENCE [LARGE SCALE GENOMIC DNA]</scope>
    <source>
        <strain evidence="1 2">GPTR02</strain>
    </source>
</reference>
<accession>A0A7Y2R7H3</accession>
<gene>
    <name evidence="1" type="ORF">HLI17_20255</name>
</gene>
<protein>
    <submittedName>
        <fullName evidence="1">Uncharacterized protein</fullName>
    </submittedName>
</protein>
<dbReference type="EMBL" id="JABEQY010000017">
    <property type="protein sequence ID" value="NNH65590.1"/>
    <property type="molecule type" value="Genomic_DNA"/>
</dbReference>
<dbReference type="Pfam" id="PF05908">
    <property type="entry name" value="Gamma_PGA_hydro"/>
    <property type="match status" value="1"/>
</dbReference>
<name>A0A7Y2R7H3_9HYPH</name>
<sequence length="63" mass="6964">MGTKASRRYPPPNRRASTFGSYRTSVAIVAPHGSHIEPHTSEIAVSHRRRGFFAFIHSKAESG</sequence>
<dbReference type="InterPro" id="IPR038128">
    <property type="entry name" value="Gamma_PGA_hydro_sf"/>
</dbReference>
<dbReference type="RefSeq" id="WP_170255638.1">
    <property type="nucleotide sequence ID" value="NZ_JAAEAB010000032.1"/>
</dbReference>
<organism evidence="1 2">
    <name type="scientific">Rhizobium laguerreae</name>
    <dbReference type="NCBI Taxonomy" id="1076926"/>
    <lineage>
        <taxon>Bacteria</taxon>
        <taxon>Pseudomonadati</taxon>
        <taxon>Pseudomonadota</taxon>
        <taxon>Alphaproteobacteria</taxon>
        <taxon>Hyphomicrobiales</taxon>
        <taxon>Rhizobiaceae</taxon>
        <taxon>Rhizobium/Agrobacterium group</taxon>
        <taxon>Rhizobium</taxon>
    </lineage>
</organism>
<proteinExistence type="predicted"/>
<dbReference type="AlphaFoldDB" id="A0A7Y2R7H3"/>
<comment type="caution">
    <text evidence="1">The sequence shown here is derived from an EMBL/GenBank/DDBJ whole genome shotgun (WGS) entry which is preliminary data.</text>
</comment>